<dbReference type="InterPro" id="IPR036397">
    <property type="entry name" value="RNaseH_sf"/>
</dbReference>
<keyword evidence="3" id="KW-1185">Reference proteome</keyword>
<dbReference type="RefSeq" id="WP_284722031.1">
    <property type="nucleotide sequence ID" value="NZ_JARZHI010000166.1"/>
</dbReference>
<feature type="domain" description="Integrase catalytic" evidence="1">
    <location>
        <begin position="1"/>
        <end position="88"/>
    </location>
</feature>
<gene>
    <name evidence="2" type="ORF">QHF89_49840</name>
</gene>
<dbReference type="InterPro" id="IPR001584">
    <property type="entry name" value="Integrase_cat-core"/>
</dbReference>
<comment type="caution">
    <text evidence="2">The sequence shown here is derived from an EMBL/GenBank/DDBJ whole genome shotgun (WGS) entry which is preliminary data.</text>
</comment>
<dbReference type="Pfam" id="PF13683">
    <property type="entry name" value="rve_3"/>
    <property type="match status" value="1"/>
</dbReference>
<organism evidence="2 3">
    <name type="scientific">Polyangium sorediatum</name>
    <dbReference type="NCBI Taxonomy" id="889274"/>
    <lineage>
        <taxon>Bacteria</taxon>
        <taxon>Pseudomonadati</taxon>
        <taxon>Myxococcota</taxon>
        <taxon>Polyangia</taxon>
        <taxon>Polyangiales</taxon>
        <taxon>Polyangiaceae</taxon>
        <taxon>Polyangium</taxon>
    </lineage>
</organism>
<evidence type="ECO:0000259" key="1">
    <source>
        <dbReference type="PROSITE" id="PS50994"/>
    </source>
</evidence>
<dbReference type="PANTHER" id="PTHR46889:SF4">
    <property type="entry name" value="TRANSPOSASE INSO FOR INSERTION SEQUENCE ELEMENT IS911B-RELATED"/>
    <property type="match status" value="1"/>
</dbReference>
<accession>A0ABT6PAP3</accession>
<evidence type="ECO:0000313" key="3">
    <source>
        <dbReference type="Proteomes" id="UP001160301"/>
    </source>
</evidence>
<dbReference type="Proteomes" id="UP001160301">
    <property type="component" value="Unassembled WGS sequence"/>
</dbReference>
<name>A0ABT6PAP3_9BACT</name>
<dbReference type="PROSITE" id="PS50994">
    <property type="entry name" value="INTEGRASE"/>
    <property type="match status" value="1"/>
</dbReference>
<dbReference type="PANTHER" id="PTHR46889">
    <property type="entry name" value="TRANSPOSASE INSF FOR INSERTION SEQUENCE IS3B-RELATED"/>
    <property type="match status" value="1"/>
</dbReference>
<feature type="non-terminal residue" evidence="2">
    <location>
        <position position="1"/>
    </location>
</feature>
<dbReference type="SUPFAM" id="SSF53098">
    <property type="entry name" value="Ribonuclease H-like"/>
    <property type="match status" value="1"/>
</dbReference>
<evidence type="ECO:0000313" key="2">
    <source>
        <dbReference type="EMBL" id="MDI1437706.1"/>
    </source>
</evidence>
<dbReference type="InterPro" id="IPR012337">
    <property type="entry name" value="RNaseH-like_sf"/>
</dbReference>
<protein>
    <submittedName>
        <fullName evidence="2">Integrase core domain-containing protein</fullName>
    </submittedName>
</protein>
<dbReference type="EMBL" id="JARZHI010000166">
    <property type="protein sequence ID" value="MDI1437706.1"/>
    <property type="molecule type" value="Genomic_DNA"/>
</dbReference>
<sequence length="94" mass="10577">YASEDYRKALRERGIVASMSRTGGCWDNAVAESFFATLKAELGDAMRFPTRQAAMASIGDYLERFYNHARRHSYLGYLSPVEFELRAQVAAFAA</sequence>
<proteinExistence type="predicted"/>
<reference evidence="2 3" key="1">
    <citation type="submission" date="2023-04" db="EMBL/GenBank/DDBJ databases">
        <title>The genome sequence of Polyangium sorediatum DSM14670.</title>
        <authorList>
            <person name="Zhang X."/>
        </authorList>
    </citation>
    <scope>NUCLEOTIDE SEQUENCE [LARGE SCALE GENOMIC DNA]</scope>
    <source>
        <strain evidence="2 3">DSM 14670</strain>
    </source>
</reference>
<dbReference type="InterPro" id="IPR050900">
    <property type="entry name" value="Transposase_IS3/IS150/IS904"/>
</dbReference>
<dbReference type="Gene3D" id="3.30.420.10">
    <property type="entry name" value="Ribonuclease H-like superfamily/Ribonuclease H"/>
    <property type="match status" value="1"/>
</dbReference>